<accession>A0A8J2KEW2</accession>
<dbReference type="EMBL" id="CAJVCH010337354">
    <property type="protein sequence ID" value="CAG7815152.1"/>
    <property type="molecule type" value="Genomic_DNA"/>
</dbReference>
<feature type="transmembrane region" description="Helical" evidence="1">
    <location>
        <begin position="89"/>
        <end position="114"/>
    </location>
</feature>
<name>A0A8J2KEW2_9HEXA</name>
<keyword evidence="3" id="KW-1185">Reference proteome</keyword>
<keyword evidence="1" id="KW-0472">Membrane</keyword>
<comment type="caution">
    <text evidence="2">The sequence shown here is derived from an EMBL/GenBank/DDBJ whole genome shotgun (WGS) entry which is preliminary data.</text>
</comment>
<reference evidence="2" key="1">
    <citation type="submission" date="2021-06" db="EMBL/GenBank/DDBJ databases">
        <authorList>
            <person name="Hodson N. C."/>
            <person name="Mongue J. A."/>
            <person name="Jaron S. K."/>
        </authorList>
    </citation>
    <scope>NUCLEOTIDE SEQUENCE</scope>
</reference>
<keyword evidence="1" id="KW-0812">Transmembrane</keyword>
<evidence type="ECO:0000313" key="3">
    <source>
        <dbReference type="Proteomes" id="UP000708208"/>
    </source>
</evidence>
<evidence type="ECO:0000313" key="2">
    <source>
        <dbReference type="EMBL" id="CAG7815152.1"/>
    </source>
</evidence>
<keyword evidence="1" id="KW-1133">Transmembrane helix</keyword>
<dbReference type="Proteomes" id="UP000708208">
    <property type="component" value="Unassembled WGS sequence"/>
</dbReference>
<proteinExistence type="predicted"/>
<gene>
    <name evidence="2" type="ORF">AFUS01_LOCUS25850</name>
</gene>
<feature type="transmembrane region" description="Helical" evidence="1">
    <location>
        <begin position="47"/>
        <end position="69"/>
    </location>
</feature>
<evidence type="ECO:0000256" key="1">
    <source>
        <dbReference type="SAM" id="Phobius"/>
    </source>
</evidence>
<feature type="transmembrane region" description="Helical" evidence="1">
    <location>
        <begin position="161"/>
        <end position="183"/>
    </location>
</feature>
<organism evidence="2 3">
    <name type="scientific">Allacma fusca</name>
    <dbReference type="NCBI Taxonomy" id="39272"/>
    <lineage>
        <taxon>Eukaryota</taxon>
        <taxon>Metazoa</taxon>
        <taxon>Ecdysozoa</taxon>
        <taxon>Arthropoda</taxon>
        <taxon>Hexapoda</taxon>
        <taxon>Collembola</taxon>
        <taxon>Symphypleona</taxon>
        <taxon>Sminthuridae</taxon>
        <taxon>Allacma</taxon>
    </lineage>
</organism>
<sequence>MIGFQVTWSGYLKVFGSKYNFQSTALKENKTRNMDSEIRDKQTTGNILIAATADLTLATIGIMLDIFVLSEGKAGLPYTVNGKLYQGNLLFYFAWGLVFIILLAQGLMAINLFTAASKFPITPLKSFKKITSWQIWSIGFLIVMIGGGVPSFALSSQLEDYYGVTIAYLIVEIVFRLVAVVIVEFNRDLLKRDTFFPRVLPRSVSMASGNTKGAAGLPCVPIYHNVESQPSAPPPADV</sequence>
<protein>
    <submittedName>
        <fullName evidence="2">Uncharacterized protein</fullName>
    </submittedName>
</protein>
<feature type="transmembrane region" description="Helical" evidence="1">
    <location>
        <begin position="135"/>
        <end position="155"/>
    </location>
</feature>
<dbReference type="AlphaFoldDB" id="A0A8J2KEW2"/>